<evidence type="ECO:0000259" key="1">
    <source>
        <dbReference type="SMART" id="SM00331"/>
    </source>
</evidence>
<gene>
    <name evidence="3" type="ORF">C7389_12815</name>
</gene>
<proteinExistence type="predicted"/>
<evidence type="ECO:0000313" key="4">
    <source>
        <dbReference type="Proteomes" id="UP000295129"/>
    </source>
</evidence>
<evidence type="ECO:0000313" key="3">
    <source>
        <dbReference type="EMBL" id="TDN46021.1"/>
    </source>
</evidence>
<protein>
    <submittedName>
        <fullName evidence="3">Anti-sigma regulatory factor (Ser/Thr protein kinase)</fullName>
    </submittedName>
</protein>
<dbReference type="Pfam" id="PF13581">
    <property type="entry name" value="HATPase_c_2"/>
    <property type="match status" value="1"/>
</dbReference>
<dbReference type="SMART" id="SM00387">
    <property type="entry name" value="HATPase_c"/>
    <property type="match status" value="1"/>
</dbReference>
<dbReference type="EMBL" id="SNVV01000028">
    <property type="protein sequence ID" value="TDN46021.1"/>
    <property type="molecule type" value="Genomic_DNA"/>
</dbReference>
<organism evidence="3 4">
    <name type="scientific">Azoarcus indigens</name>
    <dbReference type="NCBI Taxonomy" id="29545"/>
    <lineage>
        <taxon>Bacteria</taxon>
        <taxon>Pseudomonadati</taxon>
        <taxon>Pseudomonadota</taxon>
        <taxon>Betaproteobacteria</taxon>
        <taxon>Rhodocyclales</taxon>
        <taxon>Zoogloeaceae</taxon>
        <taxon>Azoarcus</taxon>
    </lineage>
</organism>
<dbReference type="InterPro" id="IPR003594">
    <property type="entry name" value="HATPase_dom"/>
</dbReference>
<dbReference type="InterPro" id="IPR039248">
    <property type="entry name" value="Ptase_RsbX"/>
</dbReference>
<keyword evidence="4" id="KW-1185">Reference proteome</keyword>
<dbReference type="SMART" id="SM00331">
    <property type="entry name" value="PP2C_SIG"/>
    <property type="match status" value="1"/>
</dbReference>
<dbReference type="PANTHER" id="PTHR35801:SF1">
    <property type="entry name" value="PHOSPHOSERINE PHOSPHATASE RSBX"/>
    <property type="match status" value="1"/>
</dbReference>
<name>A0A4R6DMB4_9RHOO</name>
<dbReference type="Gene3D" id="3.30.565.10">
    <property type="entry name" value="Histidine kinase-like ATPase, C-terminal domain"/>
    <property type="match status" value="1"/>
</dbReference>
<dbReference type="PANTHER" id="PTHR35801">
    <property type="entry name" value="PHOSPHOSERINE PHOSPHATASE RSBX"/>
    <property type="match status" value="1"/>
</dbReference>
<comment type="caution">
    <text evidence="3">The sequence shown here is derived from an EMBL/GenBank/DDBJ whole genome shotgun (WGS) entry which is preliminary data.</text>
</comment>
<dbReference type="InterPro" id="IPR001932">
    <property type="entry name" value="PPM-type_phosphatase-like_dom"/>
</dbReference>
<sequence length="372" mass="38716">MSGLRSTHLSFEIADASSVAFARRGAGEAAQSIGFSETDAGRLALVVTEASTNILKHAGHGELLVRVDADGPASGVEITALDSGPGIEDLRRAFDDGSSTAGTAGTGLGAIKRLSDELAVYSQPRLGTVLRAVVRSKGQGGSRAMPAYGMDIGGICTPLRGEVVSGDAWSVESDQDGLTITVADGLGHGPEAREAAVAALEVAYRRAGRAPATLMELAHGALRSTRGAAVAISRLDLVRSVLSFCGTGNISAVAFGIGRPLMAGERPAAVPEARESWQLSSRNGIVGHAMRDAQQFDVAWPRNALLVLHSDGVATRWSLSAYPGLYLQPAALIAAVIYRDFSRRRDDATVVVVKAAPGVEFAHEHTDIQAQT</sequence>
<dbReference type="InterPro" id="IPR036890">
    <property type="entry name" value="HATPase_C_sf"/>
</dbReference>
<dbReference type="Proteomes" id="UP000295129">
    <property type="component" value="Unassembled WGS sequence"/>
</dbReference>
<dbReference type="InterPro" id="IPR036457">
    <property type="entry name" value="PPM-type-like_dom_sf"/>
</dbReference>
<dbReference type="CDD" id="cd16934">
    <property type="entry name" value="HATPase_RsbT-like"/>
    <property type="match status" value="1"/>
</dbReference>
<dbReference type="SUPFAM" id="SSF55874">
    <property type="entry name" value="ATPase domain of HSP90 chaperone/DNA topoisomerase II/histidine kinase"/>
    <property type="match status" value="1"/>
</dbReference>
<reference evidence="3 4" key="1">
    <citation type="submission" date="2019-03" db="EMBL/GenBank/DDBJ databases">
        <title>Genomic Encyclopedia of Type Strains, Phase IV (KMG-IV): sequencing the most valuable type-strain genomes for metagenomic binning, comparative biology and taxonomic classification.</title>
        <authorList>
            <person name="Goeker M."/>
        </authorList>
    </citation>
    <scope>NUCLEOTIDE SEQUENCE [LARGE SCALE GENOMIC DNA]</scope>
    <source>
        <strain evidence="3 4">DSM 12121</strain>
    </source>
</reference>
<dbReference type="OrthoDB" id="479131at2"/>
<evidence type="ECO:0000259" key="2">
    <source>
        <dbReference type="SMART" id="SM00387"/>
    </source>
</evidence>
<accession>A0A4R6DMB4</accession>
<feature type="domain" description="Histidine kinase/HSP90-like ATPase" evidence="2">
    <location>
        <begin position="38"/>
        <end position="138"/>
    </location>
</feature>
<dbReference type="Gene3D" id="3.60.40.10">
    <property type="entry name" value="PPM-type phosphatase domain"/>
    <property type="match status" value="1"/>
</dbReference>
<dbReference type="SUPFAM" id="SSF81606">
    <property type="entry name" value="PP2C-like"/>
    <property type="match status" value="1"/>
</dbReference>
<dbReference type="AlphaFoldDB" id="A0A4R6DMB4"/>
<feature type="domain" description="PPM-type phosphatase" evidence="1">
    <location>
        <begin position="147"/>
        <end position="355"/>
    </location>
</feature>